<dbReference type="GO" id="GO:0005876">
    <property type="term" value="C:spindle microtubule"/>
    <property type="evidence" value="ECO:0007669"/>
    <property type="project" value="TreeGrafter"/>
</dbReference>
<dbReference type="GO" id="GO:0005634">
    <property type="term" value="C:nucleus"/>
    <property type="evidence" value="ECO:0007669"/>
    <property type="project" value="TreeGrafter"/>
</dbReference>
<keyword evidence="5 10" id="KW-0547">Nucleotide-binding</keyword>
<feature type="compositionally biased region" description="Basic and acidic residues" evidence="12">
    <location>
        <begin position="1788"/>
        <end position="1798"/>
    </location>
</feature>
<evidence type="ECO:0000256" key="5">
    <source>
        <dbReference type="ARBA" id="ARBA00022741"/>
    </source>
</evidence>
<gene>
    <name evidence="14" type="primary">LOC114647001</name>
</gene>
<feature type="region of interest" description="Disordered" evidence="12">
    <location>
        <begin position="1785"/>
        <end position="1853"/>
    </location>
</feature>
<dbReference type="PANTHER" id="PTHR47970">
    <property type="entry name" value="KINESIN-LIKE PROTEIN KIF11"/>
    <property type="match status" value="1"/>
</dbReference>
<evidence type="ECO:0000256" key="6">
    <source>
        <dbReference type="ARBA" id="ARBA00022840"/>
    </source>
</evidence>
<keyword evidence="7 11" id="KW-0175">Coiled coil</keyword>
<dbReference type="SMART" id="SM00129">
    <property type="entry name" value="KISc"/>
    <property type="match status" value="1"/>
</dbReference>
<dbReference type="GO" id="GO:0072686">
    <property type="term" value="C:mitotic spindle"/>
    <property type="evidence" value="ECO:0007669"/>
    <property type="project" value="TreeGrafter"/>
</dbReference>
<feature type="region of interest" description="Disordered" evidence="12">
    <location>
        <begin position="1717"/>
        <end position="1747"/>
    </location>
</feature>
<comment type="similarity">
    <text evidence="10">Belongs to the TRAFAC class myosin-kinesin ATPase superfamily. Kinesin family.</text>
</comment>
<keyword evidence="3" id="KW-0597">Phosphoprotein</keyword>
<evidence type="ECO:0000256" key="8">
    <source>
        <dbReference type="ARBA" id="ARBA00023175"/>
    </source>
</evidence>
<dbReference type="InterPro" id="IPR019821">
    <property type="entry name" value="Kinesin_motor_CS"/>
</dbReference>
<dbReference type="RefSeq" id="XP_028651288.1">
    <property type="nucleotide sequence ID" value="XM_028795455.2"/>
</dbReference>
<dbReference type="GeneID" id="114647001"/>
<evidence type="ECO:0000256" key="12">
    <source>
        <dbReference type="SAM" id="MobiDB-lite"/>
    </source>
</evidence>
<proteinExistence type="inferred from homology"/>
<dbReference type="GO" id="GO:0007018">
    <property type="term" value="P:microtubule-based movement"/>
    <property type="evidence" value="ECO:0007669"/>
    <property type="project" value="InterPro"/>
</dbReference>
<dbReference type="PROSITE" id="PS50067">
    <property type="entry name" value="KINESIN_MOTOR_2"/>
    <property type="match status" value="1"/>
</dbReference>
<keyword evidence="4" id="KW-0493">Microtubule</keyword>
<comment type="subcellular location">
    <subcellularLocation>
        <location evidence="1">Cytoplasm</location>
        <location evidence="1">Cytoskeleton</location>
        <location evidence="1">Spindle</location>
    </subcellularLocation>
</comment>
<feature type="binding site" evidence="10">
    <location>
        <begin position="145"/>
        <end position="152"/>
    </location>
    <ligand>
        <name>ATP</name>
        <dbReference type="ChEBI" id="CHEBI:30616"/>
    </ligand>
</feature>
<feature type="coiled-coil region" evidence="11">
    <location>
        <begin position="1077"/>
        <end position="1104"/>
    </location>
</feature>
<accession>A0A8C4RPJ7</accession>
<dbReference type="PANTHER" id="PTHR47970:SF29">
    <property type="entry name" value="KINESIN FAMILY MEMBER 20B"/>
    <property type="match status" value="1"/>
</dbReference>
<dbReference type="InterPro" id="IPR036961">
    <property type="entry name" value="Kinesin_motor_dom_sf"/>
</dbReference>
<feature type="coiled-coil region" evidence="11">
    <location>
        <begin position="1145"/>
        <end position="1214"/>
    </location>
</feature>
<sequence>MMETCLNDKPVRQELIVVEDLKRDLSEEFSRLSETSDSSQVNSSDDKERLQVYLRVRPFTTTEIEKSESQDCVVIEDLKNVVLKAPKGSLTCRQSEKLLSQMVQRFQFSQIFSPDATQNEVFEGTVKPMVKDLVDGVNSLVFTYGVTSAGKTYTLLGPENNAGILPRCLHVLFNTIKDRLYEKMDLKPQRCSEYIRLTKEQRAQEITNKGSVFRLMKEIDSQSSLLNVINKSSRSESISSVLGDNQLYNPERFSLNVGNQTKFSLWVSFCEIYNENIYDLLDPVSNGSLRRNSLRLAQDVKGNPYVKDLKWIQVSDAEEAYKILKLGKKNQSISCTKLNNLSNRSHSIFTIRILRIEDFGVPRVQQVSELSLCDLAGSERCAKTQNKGCRLKEAGNINTSLLILGKCINALRHNQRSKLLQHVPFRESKLTHYFQSFFCGRGKACMIVNINQCATMYDETLNVLKFSSVAQKVVILNGVKPPPVVPVRSAREVSFIIDNADKKQFWRARSSSLLDWKVTLEDVLENDGAEEEEDDKELGETEEMIDEEQEVETIQEDDTITVTKESYEKMIAYVSELQNKLIEEKKDHLLLEAKIREEVANEFLNLYEQREHDFSELLEREKEIMEDRAEKRLQILKELVKHGENKEEEISIPSKNELEPTDVLDGLIGSLQDDVACIRKQAEDAQNLLATSDLQDNVAHLQNQLVKISNELTNTQNLLQMKTKEFDLYVSSQSQELNKQLEELKQDIGSKNEQVKHLMEMCNKKDKQIITLQEMLDHWEEAARNSEKSLEAVKEKLHKLMARCQCGVETDQDHESHHKLGACSRKRVGENTQDLQGQPPLKKGADNEECICSCPNIQKNRTEELKKMCFEKDTEIVNLNKHLEQLQQEFSLCRDNVQKEKMLSEEFSEKYSRTKQDLLFSDQTIKELSTKLENQGTCYESALHDLQIQKDTNRNLEDQIENLLKNTEMLMKTNLENSSQINIMQEKINKLSQIEDFAKKTTADLKIATETVAKLEQELCEKSCNLDSFKSLLATTNMELEHARKVKNDSHFNDIVEAMRKECQEMVTDASEKAQKITGLTEEVALLNQKIAELEVHSIQLKQQHEKALKDKMVSIQHLQESLEEQSRISVESERLQVSQLSKINFELKEKIVVFEQRIEHLQNLLKLQSEKETSIERKLAEQNCLVENLKESLKKAEDQLQNEAAKHSVIETKWKEDILEYQKNIQLSSELLASKASEFQAKEQDLLKLRSEVNQYTAQIQKLTMDLNRKEEDVLEFKEKIADSRKQLQVVQNEISSKREESNTLKQKLSESERVRNQLISDLGSKERAIMQLKYDHVANQKTEETLQRYQTLCTELKAKEKTIQEMRQVMSEQEETQLEQDKVLESKMTEIDSLTEELIHWKQSCTCLGKDCNQNSLKSEDIMYNAAGMILDKAELAQLKENLKKSEEKFQVEKKKWLEEKLVLIKQAKEAEDRRNYEIKRFVEDRDRQTKLQTEIETLTKQLAEKDDNLQKWRQERDELVAALDIQLRNLMASCVQKDQELEKLQKAASAIPHDINRETSKLDCMLAEKDREVSLLREQLDNFKNVAMAQSKATIPDSSIAMTMVTDKCIKNRQSELVLEQQQQQEGINHCQLNEERTDLPRNSTPVSDDKVENEVLLANSILDSSEVSTENGRTSRFPKPELEIRFTPLQPNKMAVKKQGRDSSVTLKITRTAKKRKSNAMEKESSNAQKMSTLKQQASSSSLGTKIKKDGTLQRIGDFIQSSPSLLQNKAKKIIGSLSSPKSLEADAGKPAEHKPKRSRKKLYKMEISSPMVFPPHHIVEIDQEEKESDHLNIKRRLRTRTAKKRHSP</sequence>
<organism evidence="14 15">
    <name type="scientific">Erpetoichthys calabaricus</name>
    <name type="common">Rope fish</name>
    <name type="synonym">Calamoichthys calabaricus</name>
    <dbReference type="NCBI Taxonomy" id="27687"/>
    <lineage>
        <taxon>Eukaryota</taxon>
        <taxon>Metazoa</taxon>
        <taxon>Chordata</taxon>
        <taxon>Craniata</taxon>
        <taxon>Vertebrata</taxon>
        <taxon>Euteleostomi</taxon>
        <taxon>Actinopterygii</taxon>
        <taxon>Polypteriformes</taxon>
        <taxon>Polypteridae</taxon>
        <taxon>Erpetoichthys</taxon>
    </lineage>
</organism>
<feature type="coiled-coil region" evidence="11">
    <location>
        <begin position="869"/>
        <end position="896"/>
    </location>
</feature>
<dbReference type="GeneTree" id="ENSGT00940000155989"/>
<evidence type="ECO:0000256" key="9">
    <source>
        <dbReference type="ARBA" id="ARBA00023212"/>
    </source>
</evidence>
<dbReference type="Ensembl" id="ENSECRT00000004907.1">
    <property type="protein sequence ID" value="ENSECRP00000004823.1"/>
    <property type="gene ID" value="ENSECRG00000003265.1"/>
</dbReference>
<reference evidence="14" key="3">
    <citation type="submission" date="2025-09" db="UniProtKB">
        <authorList>
            <consortium name="Ensembl"/>
        </authorList>
    </citation>
    <scope>IDENTIFICATION</scope>
</reference>
<feature type="coiled-coil region" evidence="11">
    <location>
        <begin position="626"/>
        <end position="803"/>
    </location>
</feature>
<dbReference type="PRINTS" id="PR00380">
    <property type="entry name" value="KINESINHEAVY"/>
</dbReference>
<dbReference type="InterPro" id="IPR001752">
    <property type="entry name" value="Kinesin_motor_dom"/>
</dbReference>
<keyword evidence="9" id="KW-0206">Cytoskeleton</keyword>
<dbReference type="GO" id="GO:0090307">
    <property type="term" value="P:mitotic spindle assembly"/>
    <property type="evidence" value="ECO:0007669"/>
    <property type="project" value="TreeGrafter"/>
</dbReference>
<reference evidence="14" key="2">
    <citation type="submission" date="2025-08" db="UniProtKB">
        <authorList>
            <consortium name="Ensembl"/>
        </authorList>
    </citation>
    <scope>IDENTIFICATION</scope>
</reference>
<keyword evidence="8 10" id="KW-0505">Motor protein</keyword>
<dbReference type="InterPro" id="IPR027417">
    <property type="entry name" value="P-loop_NTPase"/>
</dbReference>
<evidence type="ECO:0000256" key="4">
    <source>
        <dbReference type="ARBA" id="ARBA00022701"/>
    </source>
</evidence>
<feature type="compositionally biased region" description="Polar residues" evidence="12">
    <location>
        <begin position="1730"/>
        <end position="1747"/>
    </location>
</feature>
<dbReference type="CDD" id="cd21786">
    <property type="entry name" value="RBD_KIF20B"/>
    <property type="match status" value="1"/>
</dbReference>
<evidence type="ECO:0000256" key="10">
    <source>
        <dbReference type="PROSITE-ProRule" id="PRU00283"/>
    </source>
</evidence>
<dbReference type="Gene3D" id="3.40.850.10">
    <property type="entry name" value="Kinesin motor domain"/>
    <property type="match status" value="1"/>
</dbReference>
<evidence type="ECO:0000313" key="15">
    <source>
        <dbReference type="Proteomes" id="UP000694620"/>
    </source>
</evidence>
<feature type="domain" description="Kinesin motor" evidence="13">
    <location>
        <begin position="49"/>
        <end position="473"/>
    </location>
</feature>
<feature type="compositionally biased region" description="Basic residues" evidence="12">
    <location>
        <begin position="1838"/>
        <end position="1853"/>
    </location>
</feature>
<evidence type="ECO:0000256" key="3">
    <source>
        <dbReference type="ARBA" id="ARBA00022553"/>
    </source>
</evidence>
<evidence type="ECO:0000313" key="14">
    <source>
        <dbReference type="Ensembl" id="ENSECRP00000004823.1"/>
    </source>
</evidence>
<evidence type="ECO:0000256" key="11">
    <source>
        <dbReference type="SAM" id="Coils"/>
    </source>
</evidence>
<dbReference type="GO" id="GO:0008574">
    <property type="term" value="F:plus-end-directed microtubule motor activity"/>
    <property type="evidence" value="ECO:0007669"/>
    <property type="project" value="TreeGrafter"/>
</dbReference>
<feature type="coiled-coil region" evidence="11">
    <location>
        <begin position="1240"/>
        <end position="1309"/>
    </location>
</feature>
<evidence type="ECO:0000256" key="7">
    <source>
        <dbReference type="ARBA" id="ARBA00023054"/>
    </source>
</evidence>
<evidence type="ECO:0000256" key="2">
    <source>
        <dbReference type="ARBA" id="ARBA00022490"/>
    </source>
</evidence>
<keyword evidence="15" id="KW-1185">Reference proteome</keyword>
<feature type="coiled-coil region" evidence="11">
    <location>
        <begin position="1341"/>
        <end position="1378"/>
    </location>
</feature>
<keyword evidence="2" id="KW-0963">Cytoplasm</keyword>
<evidence type="ECO:0000256" key="1">
    <source>
        <dbReference type="ARBA" id="ARBA00004186"/>
    </source>
</evidence>
<protein>
    <submittedName>
        <fullName evidence="14">Kinesin family member 20Ba</fullName>
    </submittedName>
</protein>
<dbReference type="GO" id="GO:0008017">
    <property type="term" value="F:microtubule binding"/>
    <property type="evidence" value="ECO:0007669"/>
    <property type="project" value="InterPro"/>
</dbReference>
<feature type="coiled-coil region" evidence="11">
    <location>
        <begin position="1431"/>
        <end position="1589"/>
    </location>
</feature>
<dbReference type="OrthoDB" id="123929at2759"/>
<reference evidence="14" key="1">
    <citation type="submission" date="2021-06" db="EMBL/GenBank/DDBJ databases">
        <authorList>
            <consortium name="Wellcome Sanger Institute Data Sharing"/>
        </authorList>
    </citation>
    <scope>NUCLEOTIDE SEQUENCE [LARGE SCALE GENOMIC DNA]</scope>
</reference>
<dbReference type="GO" id="GO:0051231">
    <property type="term" value="P:spindle elongation"/>
    <property type="evidence" value="ECO:0007669"/>
    <property type="project" value="TreeGrafter"/>
</dbReference>
<dbReference type="InterPro" id="IPR047149">
    <property type="entry name" value="KIF11-like"/>
</dbReference>
<evidence type="ECO:0000259" key="13">
    <source>
        <dbReference type="PROSITE" id="PS50067"/>
    </source>
</evidence>
<name>A0A8C4RPJ7_ERPCA</name>
<dbReference type="SUPFAM" id="SSF52540">
    <property type="entry name" value="P-loop containing nucleoside triphosphate hydrolases"/>
    <property type="match status" value="1"/>
</dbReference>
<dbReference type="Gene3D" id="1.10.287.1490">
    <property type="match status" value="1"/>
</dbReference>
<dbReference type="GO" id="GO:0005524">
    <property type="term" value="F:ATP binding"/>
    <property type="evidence" value="ECO:0007669"/>
    <property type="project" value="UniProtKB-UniRule"/>
</dbReference>
<feature type="coiled-coil region" evidence="11">
    <location>
        <begin position="939"/>
        <end position="973"/>
    </location>
</feature>
<keyword evidence="6 10" id="KW-0067">ATP-binding</keyword>
<dbReference type="PROSITE" id="PS00411">
    <property type="entry name" value="KINESIN_MOTOR_1"/>
    <property type="match status" value="1"/>
</dbReference>
<dbReference type="Proteomes" id="UP000694620">
    <property type="component" value="Chromosome 2"/>
</dbReference>
<dbReference type="Pfam" id="PF00225">
    <property type="entry name" value="Kinesin"/>
    <property type="match status" value="1"/>
</dbReference>